<evidence type="ECO:0000259" key="13">
    <source>
        <dbReference type="Pfam" id="PF02784"/>
    </source>
</evidence>
<protein>
    <recommendedName>
        <fullName evidence="7">ornithine decarboxylase</fullName>
        <ecNumber evidence="7">4.1.1.17</ecNumber>
    </recommendedName>
</protein>
<evidence type="ECO:0000256" key="5">
    <source>
        <dbReference type="ARBA" id="ARBA00023239"/>
    </source>
</evidence>
<evidence type="ECO:0000259" key="12">
    <source>
        <dbReference type="Pfam" id="PF00278"/>
    </source>
</evidence>
<dbReference type="PRINTS" id="PR01182">
    <property type="entry name" value="ORNDCRBXLASE"/>
</dbReference>
<proteinExistence type="inferred from homology"/>
<dbReference type="RefSeq" id="XP_064712764.1">
    <property type="nucleotide sequence ID" value="XM_064844904.1"/>
</dbReference>
<keyword evidence="15" id="KW-1185">Reference proteome</keyword>
<dbReference type="InterPro" id="IPR009006">
    <property type="entry name" value="Ala_racemase/Decarboxylase_C"/>
</dbReference>
<keyword evidence="4 10" id="KW-0663">Pyridoxal phosphate</keyword>
<comment type="subunit">
    <text evidence="8">Homodimer. Only the dimer is catalytically active, as the active sites are constructed of residues from both monomers.</text>
</comment>
<dbReference type="InterPro" id="IPR029066">
    <property type="entry name" value="PLP-binding_barrel"/>
</dbReference>
<evidence type="ECO:0000256" key="2">
    <source>
        <dbReference type="ARBA" id="ARBA00008872"/>
    </source>
</evidence>
<feature type="domain" description="Orn/DAP/Arg decarboxylase 2 N-terminal" evidence="13">
    <location>
        <begin position="142"/>
        <end position="374"/>
    </location>
</feature>
<evidence type="ECO:0000256" key="11">
    <source>
        <dbReference type="RuleBase" id="RU003737"/>
    </source>
</evidence>
<comment type="pathway">
    <text evidence="6">Amine and polyamine biosynthesis; putrescine biosynthesis via L-ornithine pathway; putrescine from L-ornithine: step 1/1.</text>
</comment>
<dbReference type="InterPro" id="IPR022643">
    <property type="entry name" value="De-COase2_C"/>
</dbReference>
<dbReference type="InterPro" id="IPR022644">
    <property type="entry name" value="De-COase2_N"/>
</dbReference>
<evidence type="ECO:0000256" key="3">
    <source>
        <dbReference type="ARBA" id="ARBA00022793"/>
    </source>
</evidence>
<dbReference type="PANTHER" id="PTHR11482">
    <property type="entry name" value="ARGININE/DIAMINOPIMELATE/ORNITHINE DECARBOXYLASE"/>
    <property type="match status" value="1"/>
</dbReference>
<evidence type="ECO:0000313" key="15">
    <source>
        <dbReference type="Proteomes" id="UP001358417"/>
    </source>
</evidence>
<evidence type="ECO:0000256" key="4">
    <source>
        <dbReference type="ARBA" id="ARBA00022898"/>
    </source>
</evidence>
<feature type="modified residue" description="N6-(pyridoxal phosphate)lysine" evidence="10">
    <location>
        <position position="157"/>
    </location>
</feature>
<dbReference type="Pfam" id="PF02784">
    <property type="entry name" value="Orn_Arg_deC_N"/>
    <property type="match status" value="1"/>
</dbReference>
<keyword evidence="3" id="KW-0210">Decarboxylase</keyword>
<evidence type="ECO:0000256" key="7">
    <source>
        <dbReference type="ARBA" id="ARBA00034138"/>
    </source>
</evidence>
<evidence type="ECO:0000256" key="9">
    <source>
        <dbReference type="ARBA" id="ARBA00049127"/>
    </source>
</evidence>
<dbReference type="InterPro" id="IPR000183">
    <property type="entry name" value="Orn/DAP/Arg_de-COase"/>
</dbReference>
<dbReference type="GO" id="GO:0005737">
    <property type="term" value="C:cytoplasm"/>
    <property type="evidence" value="ECO:0007669"/>
    <property type="project" value="TreeGrafter"/>
</dbReference>
<evidence type="ECO:0000256" key="10">
    <source>
        <dbReference type="PIRSR" id="PIRSR600183-50"/>
    </source>
</evidence>
<accession>A0AAV9NTJ3</accession>
<evidence type="ECO:0000256" key="6">
    <source>
        <dbReference type="ARBA" id="ARBA00034115"/>
    </source>
</evidence>
<feature type="active site" description="Proton donor" evidence="10">
    <location>
        <position position="435"/>
    </location>
</feature>
<evidence type="ECO:0000256" key="8">
    <source>
        <dbReference type="ARBA" id="ARBA00046672"/>
    </source>
</evidence>
<feature type="domain" description="Orn/DAP/Arg decarboxylase 2 C-terminal" evidence="12">
    <location>
        <begin position="387"/>
        <end position="459"/>
    </location>
</feature>
<dbReference type="GO" id="GO:0004586">
    <property type="term" value="F:ornithine decarboxylase activity"/>
    <property type="evidence" value="ECO:0007669"/>
    <property type="project" value="UniProtKB-EC"/>
</dbReference>
<dbReference type="PRINTS" id="PR01179">
    <property type="entry name" value="ODADCRBXLASE"/>
</dbReference>
<dbReference type="InterPro" id="IPR002433">
    <property type="entry name" value="Orn_de-COase"/>
</dbReference>
<dbReference type="Gene3D" id="3.20.20.10">
    <property type="entry name" value="Alanine racemase"/>
    <property type="match status" value="1"/>
</dbReference>
<evidence type="ECO:0000313" key="14">
    <source>
        <dbReference type="EMBL" id="KAK5065440.1"/>
    </source>
</evidence>
<dbReference type="AlphaFoldDB" id="A0AAV9NTJ3"/>
<comment type="catalytic activity">
    <reaction evidence="9">
        <text>L-ornithine + H(+) = putrescine + CO2</text>
        <dbReference type="Rhea" id="RHEA:22964"/>
        <dbReference type="ChEBI" id="CHEBI:15378"/>
        <dbReference type="ChEBI" id="CHEBI:16526"/>
        <dbReference type="ChEBI" id="CHEBI:46911"/>
        <dbReference type="ChEBI" id="CHEBI:326268"/>
        <dbReference type="EC" id="4.1.1.17"/>
    </reaction>
</comment>
<dbReference type="Proteomes" id="UP001358417">
    <property type="component" value="Unassembled WGS sequence"/>
</dbReference>
<dbReference type="EMBL" id="JAVRRD010000001">
    <property type="protein sequence ID" value="KAK5065440.1"/>
    <property type="molecule type" value="Genomic_DNA"/>
</dbReference>
<evidence type="ECO:0000256" key="1">
    <source>
        <dbReference type="ARBA" id="ARBA00001933"/>
    </source>
</evidence>
<dbReference type="GO" id="GO:0033387">
    <property type="term" value="P:putrescine biosynthetic process from arginine, via ornithine"/>
    <property type="evidence" value="ECO:0007669"/>
    <property type="project" value="TreeGrafter"/>
</dbReference>
<dbReference type="EC" id="4.1.1.17" evidence="7"/>
<dbReference type="PANTHER" id="PTHR11482:SF6">
    <property type="entry name" value="ORNITHINE DECARBOXYLASE 1-RELATED"/>
    <property type="match status" value="1"/>
</dbReference>
<comment type="cofactor">
    <cofactor evidence="1 10">
        <name>pyridoxal 5'-phosphate</name>
        <dbReference type="ChEBI" id="CHEBI:597326"/>
    </cofactor>
</comment>
<keyword evidence="5" id="KW-0456">Lyase</keyword>
<organism evidence="14 15">
    <name type="scientific">Exophiala bonariae</name>
    <dbReference type="NCBI Taxonomy" id="1690606"/>
    <lineage>
        <taxon>Eukaryota</taxon>
        <taxon>Fungi</taxon>
        <taxon>Dikarya</taxon>
        <taxon>Ascomycota</taxon>
        <taxon>Pezizomycotina</taxon>
        <taxon>Eurotiomycetes</taxon>
        <taxon>Chaetothyriomycetidae</taxon>
        <taxon>Chaetothyriales</taxon>
        <taxon>Herpotrichiellaceae</taxon>
        <taxon>Exophiala</taxon>
    </lineage>
</organism>
<comment type="similarity">
    <text evidence="2 11">Belongs to the Orn/Lys/Arg decarboxylase class-II family.</text>
</comment>
<dbReference type="InterPro" id="IPR022653">
    <property type="entry name" value="De-COase2_pyr-phos_BS"/>
</dbReference>
<comment type="caution">
    <text evidence="14">The sequence shown here is derived from an EMBL/GenBank/DDBJ whole genome shotgun (WGS) entry which is preliminary data.</text>
</comment>
<dbReference type="SUPFAM" id="SSF50621">
    <property type="entry name" value="Alanine racemase C-terminal domain-like"/>
    <property type="match status" value="1"/>
</dbReference>
<sequence>MASFWNKIPFRPSTNNGRTHRIEALQASFLGWIVPTLFPSISQTKRYEKLCDGKEEQRDLTEAGCCKEQQRPDIELVNANSLPSIPGSESESRNGIHALLGGYQTSLDCSKGRYTSLQIANDLKPESPMTLIHPDETVRVARSFVTKFQGHTAYAVKANDSPDLLSILSTSGVTWFDVASIKEVRLVLRNLPEATLCFMNPVKSEKAIKEAYFAHGVRSFSLDSHDELEKILRSTATAVGRATDLNLFVRLRVLSRNAKLSLESKFGVSGQEARLLLQAVQVSNNQVGVCFHVGSQVMGRGDFAAGLQQAYSITLEAEVHVRFISVGGGFAVKYPDMEPPSTSQHLDEIHNAFQSLPFPPSTILIAEPGRCLSAWHHSMLLRVEKRRGSALYVNDGVYGTFSDAGRLNWPYFTRLLRESPSTGKSKPFTLYGPTCDTLDKFGPWNLPRDVKAGDYLEVFGLGAYGSVMRTRFNGCDAYESMVVQDEPIDLVIERYYQSR</sequence>
<dbReference type="PROSITE" id="PS00878">
    <property type="entry name" value="ODR_DC_2_1"/>
    <property type="match status" value="1"/>
</dbReference>
<name>A0AAV9NTJ3_9EURO</name>
<gene>
    <name evidence="14" type="ORF">LTR84_001278</name>
</gene>
<dbReference type="Pfam" id="PF00278">
    <property type="entry name" value="Orn_DAP_Arg_deC"/>
    <property type="match status" value="1"/>
</dbReference>
<dbReference type="SUPFAM" id="SSF51419">
    <property type="entry name" value="PLP-binding barrel"/>
    <property type="match status" value="1"/>
</dbReference>
<dbReference type="Gene3D" id="2.40.37.10">
    <property type="entry name" value="Lyase, Ornithine Decarboxylase, Chain A, domain 1"/>
    <property type="match status" value="1"/>
</dbReference>
<reference evidence="14 15" key="1">
    <citation type="submission" date="2023-08" db="EMBL/GenBank/DDBJ databases">
        <title>Black Yeasts Isolated from many extreme environments.</title>
        <authorList>
            <person name="Coleine C."/>
            <person name="Stajich J.E."/>
            <person name="Selbmann L."/>
        </authorList>
    </citation>
    <scope>NUCLEOTIDE SEQUENCE [LARGE SCALE GENOMIC DNA]</scope>
    <source>
        <strain evidence="14 15">CCFEE 5792</strain>
    </source>
</reference>
<dbReference type="GeneID" id="89969500"/>